<reference evidence="3 4" key="1">
    <citation type="submission" date="2024-02" db="EMBL/GenBank/DDBJ databases">
        <authorList>
            <person name="Chen Y."/>
            <person name="Shah S."/>
            <person name="Dougan E. K."/>
            <person name="Thang M."/>
            <person name="Chan C."/>
        </authorList>
    </citation>
    <scope>NUCLEOTIDE SEQUENCE [LARGE SCALE GENOMIC DNA]</scope>
</reference>
<organism evidence="3 4">
    <name type="scientific">Durusdinium trenchii</name>
    <dbReference type="NCBI Taxonomy" id="1381693"/>
    <lineage>
        <taxon>Eukaryota</taxon>
        <taxon>Sar</taxon>
        <taxon>Alveolata</taxon>
        <taxon>Dinophyceae</taxon>
        <taxon>Suessiales</taxon>
        <taxon>Symbiodiniaceae</taxon>
        <taxon>Durusdinium</taxon>
    </lineage>
</organism>
<protein>
    <recommendedName>
        <fullName evidence="2">BTB domain-containing protein</fullName>
    </recommendedName>
</protein>
<dbReference type="SUPFAM" id="SSF54695">
    <property type="entry name" value="POZ domain"/>
    <property type="match status" value="1"/>
</dbReference>
<evidence type="ECO:0000259" key="2">
    <source>
        <dbReference type="PROSITE" id="PS50097"/>
    </source>
</evidence>
<name>A0ABP0QM81_9DINO</name>
<accession>A0ABP0QM81</accession>
<dbReference type="Pfam" id="PF00651">
    <property type="entry name" value="BTB"/>
    <property type="match status" value="1"/>
</dbReference>
<sequence>MVRVDNSRVDSEWLSMKEADPDEAEEEVAEGDAADGQTALDTTVLADPLSDEEREVLTKLRKHESEVSKVCSAAQELRVKGAQSAVDLRSLVEAADGVERLLDAAEDAELLQREAVSSQVDWPAEELKYARVIVLALDAWETALAKGKEQLTAEAAGGAIYSSLGALLRSFRELREAEAQAQASGSAAVQHADLGLAGKETALRPLSEALLDKALELKGEALQSFRTQLLNDEGQMEMLKDLRVQLPDLQSGEEEAPILLSQVKGIETETEEAQDTGPLDPERLWRAVHTGDESIVKAFVGRKACDGRTRDASGHSIFWHAISFHHHSLAQYIWETFPPGTATGVEVDEVHERKGDTLLHLLCMSRPFNAEVAALFKRVAAKAPPPVFQKQNALGLSFLEMAIDSLNFWVLSFVLKNFKVQAKALLCNARAPLRRLLKALRPPNPPEAYEPPPGFPDHFRVAAMLQQEPNGLVPYADVAFDVGPERQGVATGRFLAHRVVVVAQSPVLFEALENMTLTELPKEKISAALIRVDERISQEVWRSVLQFMYQGTIFPEHCSYLQDVGKCVELLRACLLYKLPEPLLRLALSHLFQLLPSSPPSYALQVFALCTADEHAKNEDLRCLRDGAAWVLLYQAHSVFIDIEATDLCDILCKVVRCLENAVFENPEQPTVMEDHLSYSFRGVPQDLLSQTLSQSRSFSMGVQDDMLHSMDFGSLKGWQDQRSTGRLVMY</sequence>
<feature type="compositionally biased region" description="Basic and acidic residues" evidence="1">
    <location>
        <begin position="1"/>
        <end position="19"/>
    </location>
</feature>
<dbReference type="InterPro" id="IPR036770">
    <property type="entry name" value="Ankyrin_rpt-contain_sf"/>
</dbReference>
<evidence type="ECO:0000256" key="1">
    <source>
        <dbReference type="SAM" id="MobiDB-lite"/>
    </source>
</evidence>
<keyword evidence="4" id="KW-1185">Reference proteome</keyword>
<dbReference type="Gene3D" id="1.25.40.20">
    <property type="entry name" value="Ankyrin repeat-containing domain"/>
    <property type="match status" value="1"/>
</dbReference>
<feature type="compositionally biased region" description="Acidic residues" evidence="1">
    <location>
        <begin position="20"/>
        <end position="33"/>
    </location>
</feature>
<proteinExistence type="predicted"/>
<evidence type="ECO:0000313" key="3">
    <source>
        <dbReference type="EMBL" id="CAK9089385.1"/>
    </source>
</evidence>
<feature type="domain" description="BTB" evidence="2">
    <location>
        <begin position="476"/>
        <end position="557"/>
    </location>
</feature>
<feature type="region of interest" description="Disordered" evidence="1">
    <location>
        <begin position="1"/>
        <end position="39"/>
    </location>
</feature>
<dbReference type="PROSITE" id="PS50097">
    <property type="entry name" value="BTB"/>
    <property type="match status" value="1"/>
</dbReference>
<dbReference type="Gene3D" id="3.30.710.10">
    <property type="entry name" value="Potassium Channel Kv1.1, Chain A"/>
    <property type="match status" value="1"/>
</dbReference>
<comment type="caution">
    <text evidence="3">The sequence shown here is derived from an EMBL/GenBank/DDBJ whole genome shotgun (WGS) entry which is preliminary data.</text>
</comment>
<dbReference type="EMBL" id="CAXAMN010024707">
    <property type="protein sequence ID" value="CAK9089385.1"/>
    <property type="molecule type" value="Genomic_DNA"/>
</dbReference>
<dbReference type="Proteomes" id="UP001642484">
    <property type="component" value="Unassembled WGS sequence"/>
</dbReference>
<dbReference type="InterPro" id="IPR011333">
    <property type="entry name" value="SKP1/BTB/POZ_sf"/>
</dbReference>
<gene>
    <name evidence="3" type="ORF">CCMP2556_LOCUS43033</name>
</gene>
<evidence type="ECO:0000313" key="4">
    <source>
        <dbReference type="Proteomes" id="UP001642484"/>
    </source>
</evidence>
<dbReference type="InterPro" id="IPR000210">
    <property type="entry name" value="BTB/POZ_dom"/>
</dbReference>